<reference evidence="4 5" key="1">
    <citation type="submission" date="2018-08" db="EMBL/GenBank/DDBJ databases">
        <title>Aphanomyces genome sequencing and annotation.</title>
        <authorList>
            <person name="Minardi D."/>
            <person name="Oidtmann B."/>
            <person name="Van Der Giezen M."/>
            <person name="Studholme D.J."/>
        </authorList>
    </citation>
    <scope>NUCLEOTIDE SEQUENCE [LARGE SCALE GENOMIC DNA]</scope>
    <source>
        <strain evidence="4 5">FDL457</strain>
    </source>
</reference>
<dbReference type="GO" id="GO:0006508">
    <property type="term" value="P:proteolysis"/>
    <property type="evidence" value="ECO:0007669"/>
    <property type="project" value="InterPro"/>
</dbReference>
<dbReference type="SMART" id="SM00645">
    <property type="entry name" value="Pept_C1"/>
    <property type="match status" value="1"/>
</dbReference>
<feature type="domain" description="Peptidase C1A papain C-terminal" evidence="3">
    <location>
        <begin position="7"/>
        <end position="139"/>
    </location>
</feature>
<evidence type="ECO:0000259" key="3">
    <source>
        <dbReference type="SMART" id="SM00645"/>
    </source>
</evidence>
<gene>
    <name evidence="4" type="ORF">DYB26_016182</name>
</gene>
<proteinExistence type="inferred from homology"/>
<comment type="similarity">
    <text evidence="1">Belongs to the peptidase C1 family.</text>
</comment>
<organism evidence="4 5">
    <name type="scientific">Aphanomyces astaci</name>
    <name type="common">Crayfish plague agent</name>
    <dbReference type="NCBI Taxonomy" id="112090"/>
    <lineage>
        <taxon>Eukaryota</taxon>
        <taxon>Sar</taxon>
        <taxon>Stramenopiles</taxon>
        <taxon>Oomycota</taxon>
        <taxon>Saprolegniomycetes</taxon>
        <taxon>Saprolegniales</taxon>
        <taxon>Verrucalvaceae</taxon>
        <taxon>Aphanomyces</taxon>
    </lineage>
</organism>
<name>A0A418FZC8_APHAT</name>
<dbReference type="CDD" id="cd02248">
    <property type="entry name" value="Peptidase_C1A"/>
    <property type="match status" value="1"/>
</dbReference>
<evidence type="ECO:0000313" key="5">
    <source>
        <dbReference type="Proteomes" id="UP000286510"/>
    </source>
</evidence>
<sequence length="141" mass="15463">MRRILSIPPNQPLPPGVNQVAVVNLRDIMDSKQDYTSHANASTCVKSKCTAVTKVMSYTDVTPNDEDELKAAVARQAVSVAIEADQPEFQFYKSGVFHRSCGTKLDHGVLVVGYGTKDGDKYWKVKNSWGEEWGAAGFISP</sequence>
<dbReference type="InterPro" id="IPR039417">
    <property type="entry name" value="Peptidase_C1A_papain-like"/>
</dbReference>
<accession>A0A418FZC8</accession>
<dbReference type="InterPro" id="IPR013128">
    <property type="entry name" value="Peptidase_C1A"/>
</dbReference>
<evidence type="ECO:0000313" key="4">
    <source>
        <dbReference type="EMBL" id="RHZ40721.1"/>
    </source>
</evidence>
<dbReference type="InterPro" id="IPR038765">
    <property type="entry name" value="Papain-like_cys_pep_sf"/>
</dbReference>
<dbReference type="InterPro" id="IPR025660">
    <property type="entry name" value="Pept_his_AS"/>
</dbReference>
<comment type="caution">
    <text evidence="4">The sequence shown here is derived from an EMBL/GenBank/DDBJ whole genome shotgun (WGS) entry which is preliminary data.</text>
</comment>
<dbReference type="SUPFAM" id="SSF54001">
    <property type="entry name" value="Cysteine proteinases"/>
    <property type="match status" value="1"/>
</dbReference>
<dbReference type="Proteomes" id="UP000286510">
    <property type="component" value="Unassembled WGS sequence"/>
</dbReference>
<dbReference type="Pfam" id="PF00112">
    <property type="entry name" value="Peptidase_C1"/>
    <property type="match status" value="1"/>
</dbReference>
<dbReference type="EMBL" id="QUTF01006246">
    <property type="protein sequence ID" value="RHZ40721.1"/>
    <property type="molecule type" value="Genomic_DNA"/>
</dbReference>
<dbReference type="PROSITE" id="PS00639">
    <property type="entry name" value="THIOL_PROTEASE_HIS"/>
    <property type="match status" value="1"/>
</dbReference>
<dbReference type="InterPro" id="IPR000668">
    <property type="entry name" value="Peptidase_C1A_C"/>
</dbReference>
<dbReference type="PANTHER" id="PTHR12411">
    <property type="entry name" value="CYSTEINE PROTEASE FAMILY C1-RELATED"/>
    <property type="match status" value="1"/>
</dbReference>
<dbReference type="Gene3D" id="3.90.70.10">
    <property type="entry name" value="Cysteine proteinases"/>
    <property type="match status" value="1"/>
</dbReference>
<keyword evidence="2" id="KW-0865">Zymogen</keyword>
<protein>
    <recommendedName>
        <fullName evidence="3">Peptidase C1A papain C-terminal domain-containing protein</fullName>
    </recommendedName>
</protein>
<dbReference type="VEuPathDB" id="FungiDB:H257_19460"/>
<evidence type="ECO:0000256" key="1">
    <source>
        <dbReference type="ARBA" id="ARBA00008455"/>
    </source>
</evidence>
<evidence type="ECO:0000256" key="2">
    <source>
        <dbReference type="ARBA" id="ARBA00023145"/>
    </source>
</evidence>
<dbReference type="AlphaFoldDB" id="A0A418FZC8"/>
<dbReference type="GO" id="GO:0008234">
    <property type="term" value="F:cysteine-type peptidase activity"/>
    <property type="evidence" value="ECO:0007669"/>
    <property type="project" value="InterPro"/>
</dbReference>